<gene>
    <name evidence="2" type="ORF">EJP69_02880</name>
</gene>
<dbReference type="OrthoDB" id="8909952at2"/>
<evidence type="ECO:0000313" key="2">
    <source>
        <dbReference type="EMBL" id="RTQ36702.1"/>
    </source>
</evidence>
<dbReference type="EMBL" id="RXOE01000001">
    <property type="protein sequence ID" value="RTQ36702.1"/>
    <property type="molecule type" value="Genomic_DNA"/>
</dbReference>
<evidence type="ECO:0000313" key="3">
    <source>
        <dbReference type="Proteomes" id="UP000267418"/>
    </source>
</evidence>
<keyword evidence="3" id="KW-1185">Reference proteome</keyword>
<dbReference type="InterPro" id="IPR016024">
    <property type="entry name" value="ARM-type_fold"/>
</dbReference>
<dbReference type="RefSeq" id="WP_126468663.1">
    <property type="nucleotide sequence ID" value="NZ_RXOE01000001.1"/>
</dbReference>
<feature type="compositionally biased region" description="Basic and acidic residues" evidence="1">
    <location>
        <begin position="17"/>
        <end position="32"/>
    </location>
</feature>
<dbReference type="AlphaFoldDB" id="A0A431TRL1"/>
<evidence type="ECO:0000256" key="1">
    <source>
        <dbReference type="SAM" id="MobiDB-lite"/>
    </source>
</evidence>
<dbReference type="SUPFAM" id="SSF48371">
    <property type="entry name" value="ARM repeat"/>
    <property type="match status" value="1"/>
</dbReference>
<evidence type="ECO:0008006" key="4">
    <source>
        <dbReference type="Google" id="ProtNLM"/>
    </source>
</evidence>
<feature type="region of interest" description="Disordered" evidence="1">
    <location>
        <begin position="1"/>
        <end position="33"/>
    </location>
</feature>
<dbReference type="Gene3D" id="1.25.10.10">
    <property type="entry name" value="Leucine-rich Repeat Variant"/>
    <property type="match status" value="1"/>
</dbReference>
<proteinExistence type="predicted"/>
<dbReference type="InterPro" id="IPR011989">
    <property type="entry name" value="ARM-like"/>
</dbReference>
<name>A0A431TRL1_9BURK</name>
<reference evidence="2 3" key="1">
    <citation type="submission" date="2018-12" db="EMBL/GenBank/DDBJ databases">
        <title>The genome of Variovorax gossypii DSM 100435.</title>
        <authorList>
            <person name="Gao J."/>
            <person name="Sun J."/>
        </authorList>
    </citation>
    <scope>NUCLEOTIDE SEQUENCE [LARGE SCALE GENOMIC DNA]</scope>
    <source>
        <strain evidence="2 3">DSM 100435</strain>
    </source>
</reference>
<dbReference type="Proteomes" id="UP000267418">
    <property type="component" value="Unassembled WGS sequence"/>
</dbReference>
<feature type="compositionally biased region" description="Polar residues" evidence="1">
    <location>
        <begin position="1"/>
        <end position="13"/>
    </location>
</feature>
<protein>
    <recommendedName>
        <fullName evidence="4">HEAT repeat domain-containing protein</fullName>
    </recommendedName>
</protein>
<comment type="caution">
    <text evidence="2">The sequence shown here is derived from an EMBL/GenBank/DDBJ whole genome shotgun (WGS) entry which is preliminary data.</text>
</comment>
<accession>A0A431TRL1</accession>
<organism evidence="2 3">
    <name type="scientific">Variovorax gossypii</name>
    <dbReference type="NCBI Taxonomy" id="1679495"/>
    <lineage>
        <taxon>Bacteria</taxon>
        <taxon>Pseudomonadati</taxon>
        <taxon>Pseudomonadota</taxon>
        <taxon>Betaproteobacteria</taxon>
        <taxon>Burkholderiales</taxon>
        <taxon>Comamonadaceae</taxon>
        <taxon>Variovorax</taxon>
    </lineage>
</organism>
<sequence>MAVTAASQDQPFTQPEKAAESEPRPMWKESRKARAKCTSTDQSKFIMNDQEWTEIVYRLGASDVDMAVDAAEKLDARSSVDDVPRLLTLLRHEDFFIREAAAWPLCHLAGPLVLKELFAAYQLGFEQGHDNDGFTAALLEMDLVKARKPLGTLLEIGDEIEKSHAAWLLEFC</sequence>